<sequence>MSDRKRPVGPIVDPLPPGLVPDLRPLFGRWTRLEPVAAAQHGRDLYESFADSDPDGAVWTYMGYGPFADFATFEGWLAKQEPSRDPWFYAFIRRDTGKAVGMGAFMRLDKANGVIEIGHIWFSPALQRTREATEAIYLMMRHCFDDLGVRRLEWKCHSMNAPSRKAAERFGFTYEGIFRQHLIVKGRNRDTAWYAMLDTEWPAMAAKFQAWLRDENFDAQGRQKTPLGG</sequence>
<accession>A0ACC5R235</accession>
<reference evidence="1" key="1">
    <citation type="submission" date="2021-01" db="EMBL/GenBank/DDBJ databases">
        <authorList>
            <person name="Sun Q."/>
        </authorList>
    </citation>
    <scope>NUCLEOTIDE SEQUENCE</scope>
    <source>
        <strain evidence="1">YIM B02566</strain>
    </source>
</reference>
<protein>
    <submittedName>
        <fullName evidence="1">GNAT family N-acetyltransferase</fullName>
    </submittedName>
</protein>
<keyword evidence="2" id="KW-1185">Reference proteome</keyword>
<gene>
    <name evidence="1" type="ORF">JHL16_08905</name>
</gene>
<comment type="caution">
    <text evidence="1">The sequence shown here is derived from an EMBL/GenBank/DDBJ whole genome shotgun (WGS) entry which is preliminary data.</text>
</comment>
<organism evidence="1 2">
    <name type="scientific">Taklimakanibacter albus</name>
    <dbReference type="NCBI Taxonomy" id="2800327"/>
    <lineage>
        <taxon>Bacteria</taxon>
        <taxon>Pseudomonadati</taxon>
        <taxon>Pseudomonadota</taxon>
        <taxon>Alphaproteobacteria</taxon>
        <taxon>Hyphomicrobiales</taxon>
        <taxon>Aestuariivirgaceae</taxon>
        <taxon>Taklimakanibacter</taxon>
    </lineage>
</organism>
<dbReference type="Proteomes" id="UP000616151">
    <property type="component" value="Unassembled WGS sequence"/>
</dbReference>
<name>A0ACC5R235_9HYPH</name>
<evidence type="ECO:0000313" key="2">
    <source>
        <dbReference type="Proteomes" id="UP000616151"/>
    </source>
</evidence>
<dbReference type="EMBL" id="JAENHL010000006">
    <property type="protein sequence ID" value="MBK1866468.1"/>
    <property type="molecule type" value="Genomic_DNA"/>
</dbReference>
<proteinExistence type="predicted"/>
<evidence type="ECO:0000313" key="1">
    <source>
        <dbReference type="EMBL" id="MBK1866468.1"/>
    </source>
</evidence>